<sequence>MTSESSGWETTELGAARLTAWLLTLVHNREYGVLAQLRRATVGTSASIRAGWYAPDQDNQTSREIYEQVAFLFAVYHRGVGRPTQGFGSFGTAARRIGRPGGRGPEDPGATRLVDRIVASRRIPWRHLQHGIARLRACEQQPPSWTGLVADLERWNDRKVRIAYHWAVDFHAPYDTGRKSTQKGSST</sequence>
<dbReference type="NCBIfam" id="TIGR02548">
    <property type="entry name" value="casB_cse2"/>
    <property type="match status" value="1"/>
</dbReference>
<dbReference type="Gene3D" id="1.10.520.40">
    <property type="entry name" value="CRISPR-associated protein Cse2"/>
    <property type="match status" value="1"/>
</dbReference>
<dbReference type="Proteomes" id="UP000287830">
    <property type="component" value="Unassembled WGS sequence"/>
</dbReference>
<comment type="caution">
    <text evidence="1">The sequence shown here is derived from an EMBL/GenBank/DDBJ whole genome shotgun (WGS) entry which is preliminary data.</text>
</comment>
<accession>A0A7U9KZV7</accession>
<proteinExistence type="predicted"/>
<reference evidence="1 2" key="1">
    <citation type="submission" date="2018-11" db="EMBL/GenBank/DDBJ databases">
        <title>Whole genome sequence of Streptomyces chrestomyceticus NBRC 13444(T).</title>
        <authorList>
            <person name="Komaki H."/>
            <person name="Tamura T."/>
        </authorList>
    </citation>
    <scope>NUCLEOTIDE SEQUENCE [LARGE SCALE GENOMIC DNA]</scope>
    <source>
        <strain evidence="1 2">NBRC 13444</strain>
    </source>
</reference>
<organism evidence="1 2">
    <name type="scientific">Streptomyces chrestomyceticus JCM 4735</name>
    <dbReference type="NCBI Taxonomy" id="1306181"/>
    <lineage>
        <taxon>Bacteria</taxon>
        <taxon>Bacillati</taxon>
        <taxon>Actinomycetota</taxon>
        <taxon>Actinomycetes</taxon>
        <taxon>Kitasatosporales</taxon>
        <taxon>Streptomycetaceae</taxon>
        <taxon>Streptomyces</taxon>
    </lineage>
</organism>
<dbReference type="EMBL" id="BHZC01000001">
    <property type="protein sequence ID" value="GCD37832.1"/>
    <property type="molecule type" value="Genomic_DNA"/>
</dbReference>
<dbReference type="AlphaFoldDB" id="A0A7U9KZV7"/>
<dbReference type="RefSeq" id="WP_125047191.1">
    <property type="nucleotide sequence ID" value="NZ_BHZC01000001.1"/>
</dbReference>
<dbReference type="Pfam" id="PF09485">
    <property type="entry name" value="CRISPR_Cse2"/>
    <property type="match status" value="1"/>
</dbReference>
<dbReference type="OrthoDB" id="4175696at2"/>
<dbReference type="InterPro" id="IPR013382">
    <property type="entry name" value="CRISPR-assoc_prot_Cse2"/>
</dbReference>
<evidence type="ECO:0000313" key="2">
    <source>
        <dbReference type="Proteomes" id="UP000287830"/>
    </source>
</evidence>
<dbReference type="InterPro" id="IPR038287">
    <property type="entry name" value="Cse2_sf"/>
</dbReference>
<dbReference type="GeneID" id="95624430"/>
<name>A0A7U9KZV7_9ACTN</name>
<evidence type="ECO:0000313" key="1">
    <source>
        <dbReference type="EMBL" id="GCD37832.1"/>
    </source>
</evidence>
<gene>
    <name evidence="1" type="ORF">OEIGOIKO_05641</name>
</gene>
<protein>
    <submittedName>
        <fullName evidence="1">Uncharacterized protein</fullName>
    </submittedName>
</protein>